<name>A0A402AYN7_9CHLR</name>
<accession>A0A402AYN7</accession>
<comment type="caution">
    <text evidence="1">The sequence shown here is derived from an EMBL/GenBank/DDBJ whole genome shotgun (WGS) entry which is preliminary data.</text>
</comment>
<dbReference type="RefSeq" id="WP_161978014.1">
    <property type="nucleotide sequence ID" value="NZ_BIFS01000002.1"/>
</dbReference>
<dbReference type="AlphaFoldDB" id="A0A402AYN7"/>
<protein>
    <submittedName>
        <fullName evidence="1">Uncharacterized protein</fullName>
    </submittedName>
</protein>
<organism evidence="1 2">
    <name type="scientific">Dictyobacter kobayashii</name>
    <dbReference type="NCBI Taxonomy" id="2014872"/>
    <lineage>
        <taxon>Bacteria</taxon>
        <taxon>Bacillati</taxon>
        <taxon>Chloroflexota</taxon>
        <taxon>Ktedonobacteria</taxon>
        <taxon>Ktedonobacterales</taxon>
        <taxon>Dictyobacteraceae</taxon>
        <taxon>Dictyobacter</taxon>
    </lineage>
</organism>
<dbReference type="Proteomes" id="UP000287188">
    <property type="component" value="Unassembled WGS sequence"/>
</dbReference>
<evidence type="ECO:0000313" key="2">
    <source>
        <dbReference type="Proteomes" id="UP000287188"/>
    </source>
</evidence>
<evidence type="ECO:0000313" key="1">
    <source>
        <dbReference type="EMBL" id="GCE24187.1"/>
    </source>
</evidence>
<gene>
    <name evidence="1" type="ORF">KDK_79870</name>
</gene>
<sequence>MRLATTVMTDEDQPAIGLVRVIGGLLESDPRARDKAVEGAQALVAELLQRIQVGELAEILALQL</sequence>
<dbReference type="EMBL" id="BIFS01000002">
    <property type="protein sequence ID" value="GCE24187.1"/>
    <property type="molecule type" value="Genomic_DNA"/>
</dbReference>
<keyword evidence="2" id="KW-1185">Reference proteome</keyword>
<reference evidence="2" key="1">
    <citation type="submission" date="2018-12" db="EMBL/GenBank/DDBJ databases">
        <title>Tengunoibacter tsumagoiensis gen. nov., sp. nov., Dictyobacter kobayashii sp. nov., D. alpinus sp. nov., and D. joshuensis sp. nov. and description of Dictyobacteraceae fam. nov. within the order Ktedonobacterales isolated from Tengu-no-mugimeshi.</title>
        <authorList>
            <person name="Wang C.M."/>
            <person name="Zheng Y."/>
            <person name="Sakai Y."/>
            <person name="Toyoda A."/>
            <person name="Minakuchi Y."/>
            <person name="Abe K."/>
            <person name="Yokota A."/>
            <person name="Yabe S."/>
        </authorList>
    </citation>
    <scope>NUCLEOTIDE SEQUENCE [LARGE SCALE GENOMIC DNA]</scope>
    <source>
        <strain evidence="2">Uno11</strain>
    </source>
</reference>
<proteinExistence type="predicted"/>